<dbReference type="PANTHER" id="PTHR36842:SF1">
    <property type="entry name" value="PROTEIN TOLB"/>
    <property type="match status" value="1"/>
</dbReference>
<gene>
    <name evidence="2" type="ORF">EC912_104312</name>
</gene>
<evidence type="ECO:0000313" key="3">
    <source>
        <dbReference type="Proteomes" id="UP000295645"/>
    </source>
</evidence>
<dbReference type="InterPro" id="IPR011659">
    <property type="entry name" value="WD40"/>
</dbReference>
<dbReference type="EMBL" id="SMCS01000004">
    <property type="protein sequence ID" value="TCV94115.1"/>
    <property type="molecule type" value="Genomic_DNA"/>
</dbReference>
<dbReference type="SUPFAM" id="SSF82171">
    <property type="entry name" value="DPP6 N-terminal domain-like"/>
    <property type="match status" value="1"/>
</dbReference>
<organism evidence="2 3">
    <name type="scientific">Luteibacter rhizovicinus</name>
    <dbReference type="NCBI Taxonomy" id="242606"/>
    <lineage>
        <taxon>Bacteria</taxon>
        <taxon>Pseudomonadati</taxon>
        <taxon>Pseudomonadota</taxon>
        <taxon>Gammaproteobacteria</taxon>
        <taxon>Lysobacterales</taxon>
        <taxon>Rhodanobacteraceae</taxon>
        <taxon>Luteibacter</taxon>
    </lineage>
</organism>
<comment type="similarity">
    <text evidence="1">Belongs to the TolB family.</text>
</comment>
<protein>
    <submittedName>
        <fullName evidence="2">WD40 repeat protein</fullName>
    </submittedName>
</protein>
<name>A0A4R3YMS5_9GAMM</name>
<dbReference type="PANTHER" id="PTHR36842">
    <property type="entry name" value="PROTEIN TOLB HOMOLOG"/>
    <property type="match status" value="1"/>
</dbReference>
<dbReference type="Pfam" id="PF07676">
    <property type="entry name" value="PD40"/>
    <property type="match status" value="3"/>
</dbReference>
<comment type="caution">
    <text evidence="2">The sequence shown here is derived from an EMBL/GenBank/DDBJ whole genome shotgun (WGS) entry which is preliminary data.</text>
</comment>
<reference evidence="2 3" key="1">
    <citation type="submission" date="2019-03" db="EMBL/GenBank/DDBJ databases">
        <title>Above-ground endophytic microbial communities from plants in different locations in the United States.</title>
        <authorList>
            <person name="Frank C."/>
        </authorList>
    </citation>
    <scope>NUCLEOTIDE SEQUENCE [LARGE SCALE GENOMIC DNA]</scope>
    <source>
        <strain evidence="2 3">LP_13_YM</strain>
    </source>
</reference>
<sequence length="268" mass="29336">MPDIVSTAYSEVRAAVSPDGNTVLWGSTDRPGGPGGWDIWMVRRAHGVWSSPAPVPFDTTYKEFDPAFSADGRSVWFFSNRPGGFGGDDIYRVDFDPHSGRFGKIEHPDDAINSAGDEWAPSPSPDGRHLLFATNGRGGSGRHDLFVSEWRDGAWQSAAALPGEVNSADDDFDATYIDSGRALVFARSADVDNQPIELWMATRDSDGTYRHAKPLDRRVNVAGSWTLGPAEDLSRPGTLLFSARRPEAQRGKSDIYAIRLNVQAQRQP</sequence>
<evidence type="ECO:0000313" key="2">
    <source>
        <dbReference type="EMBL" id="TCV94115.1"/>
    </source>
</evidence>
<proteinExistence type="inferred from homology"/>
<evidence type="ECO:0000256" key="1">
    <source>
        <dbReference type="ARBA" id="ARBA00009820"/>
    </source>
</evidence>
<dbReference type="AlphaFoldDB" id="A0A4R3YMS5"/>
<dbReference type="InterPro" id="IPR011042">
    <property type="entry name" value="6-blade_b-propeller_TolB-like"/>
</dbReference>
<keyword evidence="3" id="KW-1185">Reference proteome</keyword>
<accession>A0A4R3YMS5</accession>
<dbReference type="Proteomes" id="UP000295645">
    <property type="component" value="Unassembled WGS sequence"/>
</dbReference>
<dbReference type="RefSeq" id="WP_165973585.1">
    <property type="nucleotide sequence ID" value="NZ_SMCS01000004.1"/>
</dbReference>
<dbReference type="Gene3D" id="2.120.10.30">
    <property type="entry name" value="TolB, C-terminal domain"/>
    <property type="match status" value="1"/>
</dbReference>